<protein>
    <submittedName>
        <fullName evidence="1">Uncharacterized protein</fullName>
    </submittedName>
</protein>
<dbReference type="EMBL" id="MT143523">
    <property type="protein sequence ID" value="QJA97763.1"/>
    <property type="molecule type" value="Genomic_DNA"/>
</dbReference>
<accession>A0A6M3LSL6</accession>
<proteinExistence type="predicted"/>
<sequence>MFSGEMPNQVESRLKFNENAELIWKSIDDAKLPFTFDMRHYTSSGIDNYTNQYIVVEVEGRHWLSYLGNGKANDPWLGDECEVLQRYKSITGYAVLTPKIVIPPWAQKEWEWALSKGLITKESKPTEEFVRTVVLIYRYDNHTNNQKG</sequence>
<organism evidence="1">
    <name type="scientific">viral metagenome</name>
    <dbReference type="NCBI Taxonomy" id="1070528"/>
    <lineage>
        <taxon>unclassified sequences</taxon>
        <taxon>metagenomes</taxon>
        <taxon>organismal metagenomes</taxon>
    </lineage>
</organism>
<reference evidence="1" key="1">
    <citation type="submission" date="2020-03" db="EMBL/GenBank/DDBJ databases">
        <title>The deep terrestrial virosphere.</title>
        <authorList>
            <person name="Holmfeldt K."/>
            <person name="Nilsson E."/>
            <person name="Simone D."/>
            <person name="Lopez-Fernandez M."/>
            <person name="Wu X."/>
            <person name="de Brujin I."/>
            <person name="Lundin D."/>
            <person name="Andersson A."/>
            <person name="Bertilsson S."/>
            <person name="Dopson M."/>
        </authorList>
    </citation>
    <scope>NUCLEOTIDE SEQUENCE</scope>
    <source>
        <strain evidence="1">MM415B05975</strain>
    </source>
</reference>
<name>A0A6M3LSL6_9ZZZZ</name>
<gene>
    <name evidence="1" type="ORF">MM415B05975_0003</name>
</gene>
<dbReference type="AlphaFoldDB" id="A0A6M3LSL6"/>
<evidence type="ECO:0000313" key="1">
    <source>
        <dbReference type="EMBL" id="QJA97763.1"/>
    </source>
</evidence>